<comment type="caution">
    <text evidence="3">The sequence shown here is derived from an EMBL/GenBank/DDBJ whole genome shotgun (WGS) entry which is preliminary data.</text>
</comment>
<keyword evidence="2" id="KW-0812">Transmembrane</keyword>
<protein>
    <submittedName>
        <fullName evidence="3">Cryptococcal mannosyltransferase 1-domain-containing protein</fullName>
    </submittedName>
</protein>
<feature type="compositionally biased region" description="Basic and acidic residues" evidence="1">
    <location>
        <begin position="107"/>
        <end position="118"/>
    </location>
</feature>
<organism evidence="3 4">
    <name type="scientific">Rhypophila decipiens</name>
    <dbReference type="NCBI Taxonomy" id="261697"/>
    <lineage>
        <taxon>Eukaryota</taxon>
        <taxon>Fungi</taxon>
        <taxon>Dikarya</taxon>
        <taxon>Ascomycota</taxon>
        <taxon>Pezizomycotina</taxon>
        <taxon>Sordariomycetes</taxon>
        <taxon>Sordariomycetidae</taxon>
        <taxon>Sordariales</taxon>
        <taxon>Naviculisporaceae</taxon>
        <taxon>Rhypophila</taxon>
    </lineage>
</organism>
<reference evidence="3" key="2">
    <citation type="submission" date="2023-05" db="EMBL/GenBank/DDBJ databases">
        <authorList>
            <consortium name="Lawrence Berkeley National Laboratory"/>
            <person name="Steindorff A."/>
            <person name="Hensen N."/>
            <person name="Bonometti L."/>
            <person name="Westerberg I."/>
            <person name="Brannstrom I.O."/>
            <person name="Guillou S."/>
            <person name="Cros-Aarteil S."/>
            <person name="Calhoun S."/>
            <person name="Haridas S."/>
            <person name="Kuo A."/>
            <person name="Mondo S."/>
            <person name="Pangilinan J."/>
            <person name="Riley R."/>
            <person name="Labutti K."/>
            <person name="Andreopoulos B."/>
            <person name="Lipzen A."/>
            <person name="Chen C."/>
            <person name="Yanf M."/>
            <person name="Daum C."/>
            <person name="Ng V."/>
            <person name="Clum A."/>
            <person name="Ohm R."/>
            <person name="Martin F."/>
            <person name="Silar P."/>
            <person name="Natvig D."/>
            <person name="Lalanne C."/>
            <person name="Gautier V."/>
            <person name="Ament-Velasquez S.L."/>
            <person name="Kruys A."/>
            <person name="Hutchinson M.I."/>
            <person name="Powell A.J."/>
            <person name="Barry K."/>
            <person name="Miller A.N."/>
            <person name="Grigoriev I.V."/>
            <person name="Debuchy R."/>
            <person name="Gladieux P."/>
            <person name="Thoren M.H."/>
            <person name="Johannesson H."/>
        </authorList>
    </citation>
    <scope>NUCLEOTIDE SEQUENCE</scope>
    <source>
        <strain evidence="3">PSN293</strain>
    </source>
</reference>
<proteinExistence type="predicted"/>
<dbReference type="EMBL" id="MU858052">
    <property type="protein sequence ID" value="KAK4218577.1"/>
    <property type="molecule type" value="Genomic_DNA"/>
</dbReference>
<dbReference type="PANTHER" id="PTHR34144:SF5">
    <property type="entry name" value="ALPHA-1,3-MANNOSYLTRANSFERASE CMT1"/>
    <property type="match status" value="1"/>
</dbReference>
<dbReference type="Proteomes" id="UP001301769">
    <property type="component" value="Unassembled WGS sequence"/>
</dbReference>
<evidence type="ECO:0000313" key="4">
    <source>
        <dbReference type="Proteomes" id="UP001301769"/>
    </source>
</evidence>
<feature type="region of interest" description="Disordered" evidence="1">
    <location>
        <begin position="298"/>
        <end position="324"/>
    </location>
</feature>
<evidence type="ECO:0000256" key="2">
    <source>
        <dbReference type="SAM" id="Phobius"/>
    </source>
</evidence>
<feature type="region of interest" description="Disordered" evidence="1">
    <location>
        <begin position="39"/>
        <end position="84"/>
    </location>
</feature>
<name>A0AAN6YLT9_9PEZI</name>
<dbReference type="PANTHER" id="PTHR34144">
    <property type="entry name" value="CHROMOSOME 8, WHOLE GENOME SHOTGUN SEQUENCE"/>
    <property type="match status" value="1"/>
</dbReference>
<accession>A0AAN6YLT9</accession>
<sequence>MLLVATRYFALIQICLLFLFALYIVGVLDPQTISRFRSRRSGSKGRVLGSPSTWKSPAPGEDTSQYGEETLGHNNPVARDRGHKNDTIHQGEVEVEVEVEVEDDDQPEKAGTIDEGPKHNQTQNLLAKARILIPSILDPANTSIDRMSCPRINTARYSYLRPAPSMRIEITRDTRRKYIFTLNLHQCVDLLPRLMGSVVEAIRFLSPQRCGVSIVEGNSDDGTLEVLRLLRKELADMGVAFWLSTSSLNPNESPDRIKYLALLHNMALEQVLGPPASCHPPIIQEDMDMARSSLQHFKQDDDPEFDDEPHRHILGKDRKDPANPAALSPDATIVFINDILPCAEDLLELVHQRILQSADMVCALDFRYTNETDPSDAATFYDVWVARTLTGDLFFDIPPSTGGWEHSAHLFPTEPIATRSRFEAGLPFQVFSCWNGAVAFAARPLVQGTRFRWPMKGECFRGEPQLFCKDLWSAGFGRIAVVPSVNLGYTDMDGRRVKQEKGFVSDFVSKEKEMMLIDWQREPPEQVKCMPGFKDQTWRSWNESLTGGG</sequence>
<feature type="compositionally biased region" description="Basic and acidic residues" evidence="1">
    <location>
        <begin position="308"/>
        <end position="321"/>
    </location>
</feature>
<keyword evidence="2" id="KW-0472">Membrane</keyword>
<dbReference type="Pfam" id="PF11735">
    <property type="entry name" value="CAP59_mtransfer"/>
    <property type="match status" value="1"/>
</dbReference>
<evidence type="ECO:0000256" key="1">
    <source>
        <dbReference type="SAM" id="MobiDB-lite"/>
    </source>
</evidence>
<keyword evidence="3" id="KW-0328">Glycosyltransferase</keyword>
<feature type="region of interest" description="Disordered" evidence="1">
    <location>
        <begin position="99"/>
        <end position="121"/>
    </location>
</feature>
<keyword evidence="2" id="KW-1133">Transmembrane helix</keyword>
<feature type="transmembrane region" description="Helical" evidence="2">
    <location>
        <begin position="6"/>
        <end position="28"/>
    </location>
</feature>
<evidence type="ECO:0000313" key="3">
    <source>
        <dbReference type="EMBL" id="KAK4218577.1"/>
    </source>
</evidence>
<keyword evidence="4" id="KW-1185">Reference proteome</keyword>
<dbReference type="GO" id="GO:0016757">
    <property type="term" value="F:glycosyltransferase activity"/>
    <property type="evidence" value="ECO:0007669"/>
    <property type="project" value="UniProtKB-KW"/>
</dbReference>
<dbReference type="AlphaFoldDB" id="A0AAN6YLT9"/>
<reference evidence="3" key="1">
    <citation type="journal article" date="2023" name="Mol. Phylogenet. Evol.">
        <title>Genome-scale phylogeny and comparative genomics of the fungal order Sordariales.</title>
        <authorList>
            <person name="Hensen N."/>
            <person name="Bonometti L."/>
            <person name="Westerberg I."/>
            <person name="Brannstrom I.O."/>
            <person name="Guillou S."/>
            <person name="Cros-Aarteil S."/>
            <person name="Calhoun S."/>
            <person name="Haridas S."/>
            <person name="Kuo A."/>
            <person name="Mondo S."/>
            <person name="Pangilinan J."/>
            <person name="Riley R."/>
            <person name="LaButti K."/>
            <person name="Andreopoulos B."/>
            <person name="Lipzen A."/>
            <person name="Chen C."/>
            <person name="Yan M."/>
            <person name="Daum C."/>
            <person name="Ng V."/>
            <person name="Clum A."/>
            <person name="Steindorff A."/>
            <person name="Ohm R.A."/>
            <person name="Martin F."/>
            <person name="Silar P."/>
            <person name="Natvig D.O."/>
            <person name="Lalanne C."/>
            <person name="Gautier V."/>
            <person name="Ament-Velasquez S.L."/>
            <person name="Kruys A."/>
            <person name="Hutchinson M.I."/>
            <person name="Powell A.J."/>
            <person name="Barry K."/>
            <person name="Miller A.N."/>
            <person name="Grigoriev I.V."/>
            <person name="Debuchy R."/>
            <person name="Gladieux P."/>
            <person name="Hiltunen Thoren M."/>
            <person name="Johannesson H."/>
        </authorList>
    </citation>
    <scope>NUCLEOTIDE SEQUENCE</scope>
    <source>
        <strain evidence="3">PSN293</strain>
    </source>
</reference>
<dbReference type="InterPro" id="IPR021047">
    <property type="entry name" value="Mannosyltransferase_CMT1"/>
</dbReference>
<keyword evidence="3" id="KW-0808">Transferase</keyword>
<gene>
    <name evidence="3" type="ORF">QBC37DRAFT_465445</name>
</gene>